<dbReference type="GO" id="GO:0012505">
    <property type="term" value="C:endomembrane system"/>
    <property type="evidence" value="ECO:0007669"/>
    <property type="project" value="UniProtKB-SubCell"/>
</dbReference>
<dbReference type="GO" id="GO:0046961">
    <property type="term" value="F:proton-transporting ATPase activity, rotational mechanism"/>
    <property type="evidence" value="ECO:0007669"/>
    <property type="project" value="InterPro"/>
</dbReference>
<evidence type="ECO:0000313" key="11">
    <source>
        <dbReference type="Proteomes" id="UP000030747"/>
    </source>
</evidence>
<evidence type="ECO:0000256" key="4">
    <source>
        <dbReference type="ARBA" id="ARBA00022692"/>
    </source>
</evidence>
<evidence type="ECO:0000256" key="2">
    <source>
        <dbReference type="ARBA" id="ARBA00008328"/>
    </source>
</evidence>
<sequence length="81" mass="9138">MAFAALWIGSLCFAGLGLLLCLLLPLLLMRPQNLNTLTKGEMLKLIISLVTTTIVCLWLFWIVVYMSQMYPLIAPERSSHQ</sequence>
<dbReference type="InterPro" id="IPR008389">
    <property type="entry name" value="ATPase_V0-cplx_e1/e2_su"/>
</dbReference>
<dbReference type="GO" id="GO:0033179">
    <property type="term" value="C:proton-transporting V-type ATPase, V0 domain"/>
    <property type="evidence" value="ECO:0007669"/>
    <property type="project" value="InterPro"/>
</dbReference>
<gene>
    <name evidence="10" type="ORF">ETH_00038720</name>
</gene>
<dbReference type="OrthoDB" id="330930at2759"/>
<keyword evidence="6 9" id="KW-1133">Transmembrane helix</keyword>
<keyword evidence="7" id="KW-0406">Ion transport</keyword>
<dbReference type="Proteomes" id="UP000030747">
    <property type="component" value="Unassembled WGS sequence"/>
</dbReference>
<protein>
    <submittedName>
        <fullName evidence="10">Uncharacterized protein</fullName>
    </submittedName>
</protein>
<reference evidence="10" key="2">
    <citation type="submission" date="2013-10" db="EMBL/GenBank/DDBJ databases">
        <authorList>
            <person name="Aslett M."/>
        </authorList>
    </citation>
    <scope>NUCLEOTIDE SEQUENCE [LARGE SCALE GENOMIC DNA]</scope>
    <source>
        <strain evidence="10">Houghton</strain>
    </source>
</reference>
<keyword evidence="8 9" id="KW-0472">Membrane</keyword>
<evidence type="ECO:0000256" key="9">
    <source>
        <dbReference type="SAM" id="Phobius"/>
    </source>
</evidence>
<evidence type="ECO:0000256" key="5">
    <source>
        <dbReference type="ARBA" id="ARBA00022781"/>
    </source>
</evidence>
<dbReference type="GeneID" id="25256785"/>
<dbReference type="RefSeq" id="XP_013235230.1">
    <property type="nucleotide sequence ID" value="XM_013379776.1"/>
</dbReference>
<evidence type="ECO:0000256" key="1">
    <source>
        <dbReference type="ARBA" id="ARBA00004127"/>
    </source>
</evidence>
<dbReference type="AlphaFoldDB" id="U6L2V0"/>
<organism evidence="10 11">
    <name type="scientific">Eimeria tenella</name>
    <name type="common">Coccidian parasite</name>
    <dbReference type="NCBI Taxonomy" id="5802"/>
    <lineage>
        <taxon>Eukaryota</taxon>
        <taxon>Sar</taxon>
        <taxon>Alveolata</taxon>
        <taxon>Apicomplexa</taxon>
        <taxon>Conoidasida</taxon>
        <taxon>Coccidia</taxon>
        <taxon>Eucoccidiorida</taxon>
        <taxon>Eimeriorina</taxon>
        <taxon>Eimeriidae</taxon>
        <taxon>Eimeria</taxon>
    </lineage>
</organism>
<keyword evidence="5" id="KW-0375">Hydrogen ion transport</keyword>
<accession>U6L2V0</accession>
<comment type="similarity">
    <text evidence="2">Belongs to the V-ATPase e1/e2 subunit family.</text>
</comment>
<evidence type="ECO:0000256" key="6">
    <source>
        <dbReference type="ARBA" id="ARBA00022989"/>
    </source>
</evidence>
<name>U6L2V0_EIMTE</name>
<evidence type="ECO:0000256" key="7">
    <source>
        <dbReference type="ARBA" id="ARBA00023065"/>
    </source>
</evidence>
<keyword evidence="3" id="KW-0813">Transport</keyword>
<proteinExistence type="inferred from homology"/>
<evidence type="ECO:0000256" key="8">
    <source>
        <dbReference type="ARBA" id="ARBA00023136"/>
    </source>
</evidence>
<dbReference type="PANTHER" id="PTHR12263:SF0">
    <property type="entry name" value="V-TYPE PROTON ATPASE SUBUNIT"/>
    <property type="match status" value="1"/>
</dbReference>
<keyword evidence="4 9" id="KW-0812">Transmembrane</keyword>
<dbReference type="VEuPathDB" id="ToxoDB:ETH_00038720"/>
<evidence type="ECO:0000313" key="10">
    <source>
        <dbReference type="EMBL" id="CDJ44481.1"/>
    </source>
</evidence>
<dbReference type="EMBL" id="HG677156">
    <property type="protein sequence ID" value="CDJ44481.1"/>
    <property type="molecule type" value="Genomic_DNA"/>
</dbReference>
<feature type="transmembrane region" description="Helical" evidence="9">
    <location>
        <begin position="45"/>
        <end position="67"/>
    </location>
</feature>
<dbReference type="OMA" id="TAMVCLW"/>
<reference evidence="10" key="1">
    <citation type="submission" date="2013-10" db="EMBL/GenBank/DDBJ databases">
        <title>Genomic analysis of the causative agents of coccidiosis in chickens.</title>
        <authorList>
            <person name="Reid A.J."/>
            <person name="Blake D."/>
            <person name="Billington K."/>
            <person name="Browne H."/>
            <person name="Dunn M."/>
            <person name="Hung S."/>
            <person name="Kawahara F."/>
            <person name="Miranda-Saavedra D."/>
            <person name="Mourier T."/>
            <person name="Nagra H."/>
            <person name="Otto T.D."/>
            <person name="Rawlings N."/>
            <person name="Sanchez A."/>
            <person name="Sanders M."/>
            <person name="Subramaniam C."/>
            <person name="Tay Y."/>
            <person name="Dear P."/>
            <person name="Doerig C."/>
            <person name="Gruber A."/>
            <person name="Parkinson J."/>
            <person name="Shirley M."/>
            <person name="Wan K.L."/>
            <person name="Berriman M."/>
            <person name="Tomley F."/>
            <person name="Pain A."/>
        </authorList>
    </citation>
    <scope>NUCLEOTIDE SEQUENCE [LARGE SCALE GENOMIC DNA]</scope>
    <source>
        <strain evidence="10">Houghton</strain>
    </source>
</reference>
<evidence type="ECO:0000256" key="3">
    <source>
        <dbReference type="ARBA" id="ARBA00022448"/>
    </source>
</evidence>
<keyword evidence="11" id="KW-1185">Reference proteome</keyword>
<comment type="subcellular location">
    <subcellularLocation>
        <location evidence="1">Endomembrane system</location>
        <topology evidence="1">Multi-pass membrane protein</topology>
    </subcellularLocation>
</comment>
<dbReference type="Pfam" id="PF05493">
    <property type="entry name" value="ATP_synt_H"/>
    <property type="match status" value="1"/>
</dbReference>
<dbReference type="PANTHER" id="PTHR12263">
    <property type="entry name" value="VACUOLAR ATP SYNTHASE SUBUNIT H"/>
    <property type="match status" value="1"/>
</dbReference>